<dbReference type="PANTHER" id="PTHR24409:SF295">
    <property type="entry name" value="AZ2-RELATED"/>
    <property type="match status" value="1"/>
</dbReference>
<keyword evidence="2" id="KW-0677">Repeat</keyword>
<dbReference type="SMART" id="SM00355">
    <property type="entry name" value="ZnF_C2H2"/>
    <property type="match status" value="14"/>
</dbReference>
<feature type="region of interest" description="Disordered" evidence="6">
    <location>
        <begin position="139"/>
        <end position="177"/>
    </location>
</feature>
<dbReference type="GO" id="GO:0000981">
    <property type="term" value="F:DNA-binding transcription factor activity, RNA polymerase II-specific"/>
    <property type="evidence" value="ECO:0007669"/>
    <property type="project" value="TreeGrafter"/>
</dbReference>
<proteinExistence type="predicted"/>
<feature type="compositionally biased region" description="Low complexity" evidence="6">
    <location>
        <begin position="1080"/>
        <end position="1108"/>
    </location>
</feature>
<feature type="region of interest" description="Disordered" evidence="6">
    <location>
        <begin position="926"/>
        <end position="949"/>
    </location>
</feature>
<dbReference type="AlphaFoldDB" id="A0A553P2I1"/>
<dbReference type="PROSITE" id="PS00028">
    <property type="entry name" value="ZINC_FINGER_C2H2_1"/>
    <property type="match status" value="6"/>
</dbReference>
<dbReference type="GO" id="GO:0005634">
    <property type="term" value="C:nucleus"/>
    <property type="evidence" value="ECO:0007669"/>
    <property type="project" value="TreeGrafter"/>
</dbReference>
<name>A0A553P2I1_TIGCA</name>
<evidence type="ECO:0000256" key="6">
    <source>
        <dbReference type="SAM" id="MobiDB-lite"/>
    </source>
</evidence>
<evidence type="ECO:0000256" key="3">
    <source>
        <dbReference type="ARBA" id="ARBA00022771"/>
    </source>
</evidence>
<evidence type="ECO:0000256" key="1">
    <source>
        <dbReference type="ARBA" id="ARBA00022723"/>
    </source>
</evidence>
<feature type="region of interest" description="Disordered" evidence="6">
    <location>
        <begin position="260"/>
        <end position="279"/>
    </location>
</feature>
<feature type="region of interest" description="Disordered" evidence="6">
    <location>
        <begin position="1063"/>
        <end position="1115"/>
    </location>
</feature>
<dbReference type="EMBL" id="VCGU01000008">
    <property type="protein sequence ID" value="TRY71884.1"/>
    <property type="molecule type" value="Genomic_DNA"/>
</dbReference>
<evidence type="ECO:0000256" key="5">
    <source>
        <dbReference type="PROSITE-ProRule" id="PRU00042"/>
    </source>
</evidence>
<feature type="region of interest" description="Disordered" evidence="6">
    <location>
        <begin position="813"/>
        <end position="858"/>
    </location>
</feature>
<feature type="domain" description="C2H2-type" evidence="7">
    <location>
        <begin position="373"/>
        <end position="401"/>
    </location>
</feature>
<feature type="compositionally biased region" description="Low complexity" evidence="6">
    <location>
        <begin position="270"/>
        <end position="279"/>
    </location>
</feature>
<dbReference type="GO" id="GO:0008270">
    <property type="term" value="F:zinc ion binding"/>
    <property type="evidence" value="ECO:0007669"/>
    <property type="project" value="UniProtKB-KW"/>
</dbReference>
<dbReference type="PROSITE" id="PS50157">
    <property type="entry name" value="ZINC_FINGER_C2H2_2"/>
    <property type="match status" value="6"/>
</dbReference>
<keyword evidence="4" id="KW-0862">Zinc</keyword>
<feature type="domain" description="C2H2-type" evidence="7">
    <location>
        <begin position="325"/>
        <end position="353"/>
    </location>
</feature>
<accession>A0A553P2I1</accession>
<feature type="compositionally biased region" description="Basic and acidic residues" evidence="6">
    <location>
        <begin position="142"/>
        <end position="156"/>
    </location>
</feature>
<dbReference type="GO" id="GO:0000977">
    <property type="term" value="F:RNA polymerase II transcription regulatory region sequence-specific DNA binding"/>
    <property type="evidence" value="ECO:0007669"/>
    <property type="project" value="TreeGrafter"/>
</dbReference>
<feature type="domain" description="C2H2-type" evidence="7">
    <location>
        <begin position="963"/>
        <end position="986"/>
    </location>
</feature>
<sequence length="1115" mass="126586">LYERQKRLDDIVPKIQVSSLHTLLRNCIVQSEISQASHYAGGGLEVMSRKQLGLNCNMFDADPAKAAPDCGATPVRRTLSCFLCGGAHIYPGPRFENHLMNEHGAVFDLDFIVKISLFKQEHGNLPSFDVQASINGHSSANKCKDESNPMDEHDFHNEDDDLNEDEEEPDDDLSTHGFMGVDPKDFLGNQLIHEDESQLDGLSPLQDDESLVTCWQCPECAKLYQRHSSFKQHACAAHDMTQDDIMSVVAIQLPEEDFKQKQAELQDRPSTSTSTSKASSSAFLINGGIRLASQKGQPIKTFPLDKSKRKPIGKEWAPNSFSSTFTCFFCNEQFRKDYKLKLHLMLNHKSESPKDMAKAKEELTKSKLDGCVHKCALCGSKYNSVANFTRHIKDVHNMSRAMYREDYGSSEVVSRMFKCELCEKEVKHTRNIIGAHMKMVHLISWREYQEILVKIRQGESVGDLPAPELFDCVICGVSVKYKREHLNKKHQITEDVYDELILKKSRGEDISDSLPTRELVRCLICDRECLDFKKHIERSHQITEDMYEEIITSRGLEDQRRSISQFEETLITTGKGKVNGNSKAISRSGKKVALEPPLGSLRSDSPNGVSSSVNGSHLSTDLQCYFGCDEVFKKDYQLYLHLKLKHRHETSDEIARAYEAADEEIALTKRSGSVFQCALCPKQFNDNGAFYSHIQSKHDMQWRDYKIRHGRCEVESSPFECKICSRVIKYDRNTIHTHLKNVHGINWTIYLDRLRKMRRGEQPDDLPQIEMIECRVCNVQVKYLKDHLKNAHKITEQEYESLFEGEHDLFSNSNGQTVNETQVSQPLSAQPISSNGLNLLPSQPVAIPKPPKSDIQNKTNKDCSSCNITFETRRSFIEHCTTVHSMKFKTKSGITISAPILQQNLKRKLEVQNGIEHLVSRQEENKLVSKRPKSSNLLEEDMSSNQGTQYTPNGVSKWNQCVYQCCFCGKSTQSRSSMTSHIHNSHGIPIKDYKEKNYPDIEVETRWFQCRLCTARTKFVKDCIAPHLKMSHNMEIEYYEKNFMKTEDWPSKTSPVSSLKSENKLVSVSPTSPPHLKATNSISSPSVASSSNGSNKSGGSVSSLLNSNKADKWNR</sequence>
<dbReference type="Proteomes" id="UP000318571">
    <property type="component" value="Chromosome 7"/>
</dbReference>
<protein>
    <recommendedName>
        <fullName evidence="7">C2H2-type domain-containing protein</fullName>
    </recommendedName>
</protein>
<feature type="compositionally biased region" description="Acidic residues" evidence="6">
    <location>
        <begin position="157"/>
        <end position="172"/>
    </location>
</feature>
<evidence type="ECO:0000256" key="4">
    <source>
        <dbReference type="ARBA" id="ARBA00022833"/>
    </source>
</evidence>
<evidence type="ECO:0000313" key="9">
    <source>
        <dbReference type="Proteomes" id="UP000318571"/>
    </source>
</evidence>
<keyword evidence="3 5" id="KW-0863">Zinc-finger</keyword>
<reference evidence="8 9" key="1">
    <citation type="journal article" date="2018" name="Nat. Ecol. Evol.">
        <title>Genomic signatures of mitonuclear coevolution across populations of Tigriopus californicus.</title>
        <authorList>
            <person name="Barreto F.S."/>
            <person name="Watson E.T."/>
            <person name="Lima T.G."/>
            <person name="Willett C.S."/>
            <person name="Edmands S."/>
            <person name="Li W."/>
            <person name="Burton R.S."/>
        </authorList>
    </citation>
    <scope>NUCLEOTIDE SEQUENCE [LARGE SCALE GENOMIC DNA]</scope>
    <source>
        <strain evidence="8 9">San Diego</strain>
    </source>
</reference>
<evidence type="ECO:0000313" key="8">
    <source>
        <dbReference type="EMBL" id="TRY71884.1"/>
    </source>
</evidence>
<gene>
    <name evidence="8" type="ORF">TCAL_08435</name>
</gene>
<feature type="compositionally biased region" description="Polar residues" evidence="6">
    <location>
        <begin position="813"/>
        <end position="841"/>
    </location>
</feature>
<dbReference type="InterPro" id="IPR013087">
    <property type="entry name" value="Znf_C2H2_type"/>
</dbReference>
<dbReference type="Gene3D" id="3.30.160.60">
    <property type="entry name" value="Classic Zinc Finger"/>
    <property type="match status" value="2"/>
</dbReference>
<keyword evidence="1" id="KW-0479">Metal-binding</keyword>
<feature type="domain" description="C2H2-type" evidence="7">
    <location>
        <begin position="215"/>
        <end position="243"/>
    </location>
</feature>
<comment type="caution">
    <text evidence="8">The sequence shown here is derived from an EMBL/GenBank/DDBJ whole genome shotgun (WGS) entry which is preliminary data.</text>
</comment>
<dbReference type="OMA" id="NHLMNEH"/>
<keyword evidence="9" id="KW-1185">Reference proteome</keyword>
<evidence type="ECO:0000256" key="2">
    <source>
        <dbReference type="ARBA" id="ARBA00022737"/>
    </source>
</evidence>
<feature type="domain" description="C2H2-type" evidence="7">
    <location>
        <begin position="622"/>
        <end position="651"/>
    </location>
</feature>
<feature type="non-terminal residue" evidence="8">
    <location>
        <position position="1"/>
    </location>
</feature>
<feature type="domain" description="C2H2-type" evidence="7">
    <location>
        <begin position="675"/>
        <end position="703"/>
    </location>
</feature>
<evidence type="ECO:0000259" key="7">
    <source>
        <dbReference type="PROSITE" id="PS50157"/>
    </source>
</evidence>
<organism evidence="8 9">
    <name type="scientific">Tigriopus californicus</name>
    <name type="common">Marine copepod</name>
    <dbReference type="NCBI Taxonomy" id="6832"/>
    <lineage>
        <taxon>Eukaryota</taxon>
        <taxon>Metazoa</taxon>
        <taxon>Ecdysozoa</taxon>
        <taxon>Arthropoda</taxon>
        <taxon>Crustacea</taxon>
        <taxon>Multicrustacea</taxon>
        <taxon>Hexanauplia</taxon>
        <taxon>Copepoda</taxon>
        <taxon>Harpacticoida</taxon>
        <taxon>Harpacticidae</taxon>
        <taxon>Tigriopus</taxon>
    </lineage>
</organism>
<dbReference type="PANTHER" id="PTHR24409">
    <property type="entry name" value="ZINC FINGER PROTEIN 142"/>
    <property type="match status" value="1"/>
</dbReference>